<dbReference type="SMART" id="SM00725">
    <property type="entry name" value="NEAT"/>
    <property type="match status" value="3"/>
</dbReference>
<dbReference type="InterPro" id="IPR006635">
    <property type="entry name" value="NEAT_dom"/>
</dbReference>
<evidence type="ECO:0000256" key="8">
    <source>
        <dbReference type="SAM" id="SignalP"/>
    </source>
</evidence>
<dbReference type="EMBL" id="CP015607">
    <property type="protein sequence ID" value="APT44816.1"/>
    <property type="molecule type" value="Genomic_DNA"/>
</dbReference>
<dbReference type="Gene3D" id="2.60.40.1850">
    <property type="match status" value="3"/>
</dbReference>
<feature type="domain" description="NEAT" evidence="9">
    <location>
        <begin position="245"/>
        <end position="366"/>
    </location>
</feature>
<feature type="compositionally biased region" description="Polar residues" evidence="6">
    <location>
        <begin position="567"/>
        <end position="586"/>
    </location>
</feature>
<evidence type="ECO:0000256" key="7">
    <source>
        <dbReference type="SAM" id="Phobius"/>
    </source>
</evidence>
<dbReference type="Pfam" id="PF05031">
    <property type="entry name" value="NEAT"/>
    <property type="match status" value="3"/>
</dbReference>
<evidence type="ECO:0000256" key="5">
    <source>
        <dbReference type="ARBA" id="ARBA00023088"/>
    </source>
</evidence>
<feature type="domain" description="NEAT" evidence="9">
    <location>
        <begin position="34"/>
        <end position="157"/>
    </location>
</feature>
<comment type="subcellular location">
    <subcellularLocation>
        <location evidence="1">Secreted</location>
        <location evidence="1">Cell wall</location>
        <topology evidence="1">Peptidoglycan-anchor</topology>
    </subcellularLocation>
</comment>
<keyword evidence="7" id="KW-0812">Transmembrane</keyword>
<evidence type="ECO:0000259" key="9">
    <source>
        <dbReference type="PROSITE" id="PS50978"/>
    </source>
</evidence>
<sequence>MKRLFHLKAAILLVLFSLLTAFQIPQGTAQAASFVDGEYTVGFTILKNGSTEASMMDTYTEKPAKLIVENGKKTAYVTLKQSKEITDFKVEQNGALVTTETVSEDETANTRVIKFDVDDLSAKLNGWVKIYWDLGGFIYDEAYDVQLAFDQSSLTLVTPAKPDDNETKPDDQNGTKPDDNETKPDDQNGTKPDDNETKPDDQNGTKPDDNETKPDDQNGTKPDDQPTTPGNNNGTKPDDSAQNQLKDGVYRINYSVLKGNTDEASRMSDYFSHPASLTVKNGKQTISFTVKDHKSVASLKTEKNGSYQEAKTVSKDEAKNTRVVSFDVDDLKNEIKGKVHIVVAAANYDQIYDIRFQFDSKSIAPVKDGQVVEEETPAAPETPKPNTPTTETNNGGADQETAQLKDGVYKLPFSMKKADKDELSRMNDYVVSPATLVVKNGRHFVSYTVKNSSAITSFQVGTGGKFEETLVAKTDEKADTRVIQYEAKSLSGAQAARVKIDIPAANYHEQYDVKIVYDTKGIAPGEGSGIHEVIGDDESIGFVKNPNDHDSQTNQLENAAPEETGAEQMTFTPSDDQTKSESGQLNPKTGDASLLWVYILLFGGSLFVLVRKYQTRTR</sequence>
<feature type="region of interest" description="Disordered" evidence="6">
    <location>
        <begin position="368"/>
        <end position="401"/>
    </location>
</feature>
<evidence type="ECO:0000256" key="4">
    <source>
        <dbReference type="ARBA" id="ARBA00022729"/>
    </source>
</evidence>
<keyword evidence="7" id="KW-0472">Membrane</keyword>
<gene>
    <name evidence="10" type="ORF">BSA145_02060</name>
</gene>
<evidence type="ECO:0000256" key="3">
    <source>
        <dbReference type="ARBA" id="ARBA00022525"/>
    </source>
</evidence>
<dbReference type="AlphaFoldDB" id="A0A1L6ZE81"/>
<evidence type="ECO:0000313" key="10">
    <source>
        <dbReference type="EMBL" id="APT44816.1"/>
    </source>
</evidence>
<dbReference type="SUPFAM" id="SSF158911">
    <property type="entry name" value="NEAT domain-like"/>
    <property type="match status" value="3"/>
</dbReference>
<keyword evidence="7" id="KW-1133">Transmembrane helix</keyword>
<dbReference type="PROSITE" id="PS50978">
    <property type="entry name" value="NEAT"/>
    <property type="match status" value="3"/>
</dbReference>
<protein>
    <submittedName>
        <fullName evidence="10">Cell surface protein</fullName>
    </submittedName>
</protein>
<dbReference type="InterPro" id="IPR017502">
    <property type="entry name" value="Sortase_SrtB_target"/>
</dbReference>
<dbReference type="InterPro" id="IPR037250">
    <property type="entry name" value="NEAT_dom_sf"/>
</dbReference>
<organism evidence="10 11">
    <name type="scientific">Bacillus safensis</name>
    <dbReference type="NCBI Taxonomy" id="561879"/>
    <lineage>
        <taxon>Bacteria</taxon>
        <taxon>Bacillati</taxon>
        <taxon>Bacillota</taxon>
        <taxon>Bacilli</taxon>
        <taxon>Bacillales</taxon>
        <taxon>Bacillaceae</taxon>
        <taxon>Bacillus</taxon>
    </lineage>
</organism>
<evidence type="ECO:0000256" key="2">
    <source>
        <dbReference type="ARBA" id="ARBA00022512"/>
    </source>
</evidence>
<feature type="transmembrane region" description="Helical" evidence="7">
    <location>
        <begin position="593"/>
        <end position="610"/>
    </location>
</feature>
<feature type="domain" description="NEAT" evidence="9">
    <location>
        <begin position="404"/>
        <end position="525"/>
    </location>
</feature>
<dbReference type="InterPro" id="IPR050436">
    <property type="entry name" value="IsdA"/>
</dbReference>
<evidence type="ECO:0000256" key="1">
    <source>
        <dbReference type="ARBA" id="ARBA00004168"/>
    </source>
</evidence>
<feature type="region of interest" description="Disordered" evidence="6">
    <location>
        <begin position="560"/>
        <end position="586"/>
    </location>
</feature>
<keyword evidence="5" id="KW-0572">Peptidoglycan-anchor</keyword>
<keyword evidence="3" id="KW-0964">Secreted</keyword>
<dbReference type="PANTHER" id="PTHR37824">
    <property type="entry name" value="IRON-REGULATED SURFACE DETERMINANT PROTEIN C"/>
    <property type="match status" value="1"/>
</dbReference>
<keyword evidence="4 8" id="KW-0732">Signal</keyword>
<name>A0A1L6ZE81_BACIA</name>
<feature type="chain" id="PRO_5012453765" evidence="8">
    <location>
        <begin position="32"/>
        <end position="618"/>
    </location>
</feature>
<reference evidence="10 11" key="1">
    <citation type="submission" date="2016-05" db="EMBL/GenBank/DDBJ databases">
        <title>Complete Genome and Methylome Analysis of Psychrotrophic Bacterial Isolates from Antarctic Lake Untersee.</title>
        <authorList>
            <person name="Fomenkov A."/>
            <person name="Akimov V.N."/>
            <person name="Vasilyeva L.V."/>
            <person name="Andersen D."/>
            <person name="Vincze T."/>
            <person name="Roberts R.J."/>
        </authorList>
    </citation>
    <scope>NUCLEOTIDE SEQUENCE [LARGE SCALE GENOMIC DNA]</scope>
    <source>
        <strain evidence="10 11">U14-5</strain>
    </source>
</reference>
<dbReference type="Proteomes" id="UP000185426">
    <property type="component" value="Chromosome"/>
</dbReference>
<dbReference type="NCBIfam" id="TIGR03063">
    <property type="entry name" value="srtB_target"/>
    <property type="match status" value="1"/>
</dbReference>
<dbReference type="RefSeq" id="WP_075621475.1">
    <property type="nucleotide sequence ID" value="NZ_CP015607.1"/>
</dbReference>
<keyword evidence="2" id="KW-0134">Cell wall</keyword>
<feature type="compositionally biased region" description="Polar residues" evidence="6">
    <location>
        <begin position="225"/>
        <end position="245"/>
    </location>
</feature>
<proteinExistence type="predicted"/>
<dbReference type="CDD" id="cd06920">
    <property type="entry name" value="NEAT"/>
    <property type="match status" value="3"/>
</dbReference>
<dbReference type="PANTHER" id="PTHR37824:SF1">
    <property type="entry name" value="IRON-REGULATED SURFACE DETERMINANT PROTEIN C"/>
    <property type="match status" value="1"/>
</dbReference>
<feature type="region of interest" description="Disordered" evidence="6">
    <location>
        <begin position="158"/>
        <end position="246"/>
    </location>
</feature>
<evidence type="ECO:0000313" key="11">
    <source>
        <dbReference type="Proteomes" id="UP000185426"/>
    </source>
</evidence>
<feature type="compositionally biased region" description="Basic and acidic residues" evidence="6">
    <location>
        <begin position="161"/>
        <end position="224"/>
    </location>
</feature>
<feature type="signal peptide" evidence="8">
    <location>
        <begin position="1"/>
        <end position="31"/>
    </location>
</feature>
<evidence type="ECO:0000256" key="6">
    <source>
        <dbReference type="SAM" id="MobiDB-lite"/>
    </source>
</evidence>
<accession>A0A1L6ZE81</accession>